<evidence type="ECO:0000256" key="5">
    <source>
        <dbReference type="SAM" id="MobiDB-lite"/>
    </source>
</evidence>
<dbReference type="InterPro" id="IPR011344">
    <property type="entry name" value="ssDNA-bd"/>
</dbReference>
<gene>
    <name evidence="6" type="primary">ssb</name>
    <name evidence="6" type="ORF">MUS_4488</name>
</gene>
<dbReference type="PANTHER" id="PTHR10302">
    <property type="entry name" value="SINGLE-STRANDED DNA-BINDING PROTEIN"/>
    <property type="match status" value="1"/>
</dbReference>
<keyword evidence="3" id="KW-0227">DNA damage</keyword>
<dbReference type="InterPro" id="IPR012340">
    <property type="entry name" value="NA-bd_OB-fold"/>
</dbReference>
<keyword evidence="3" id="KW-0235">DNA replication</keyword>
<dbReference type="Pfam" id="PF00436">
    <property type="entry name" value="SSB"/>
    <property type="match status" value="1"/>
</dbReference>
<dbReference type="InterPro" id="IPR000424">
    <property type="entry name" value="Primosome_PriB/ssb"/>
</dbReference>
<dbReference type="HOGENOM" id="CLU_078758_6_2_9"/>
<comment type="caution">
    <text evidence="3">Lacks conserved residue(s) required for the propagation of feature annotation.</text>
</comment>
<feature type="short sequence motif" description="Important for interaction with partner proteins" evidence="3">
    <location>
        <begin position="171"/>
        <end position="176"/>
    </location>
</feature>
<keyword evidence="3" id="KW-0234">DNA repair</keyword>
<dbReference type="AlphaFoldDB" id="I2CCE1"/>
<feature type="compositionally biased region" description="Low complexity" evidence="5">
    <location>
        <begin position="136"/>
        <end position="153"/>
    </location>
</feature>
<dbReference type="PROSITE" id="PS50935">
    <property type="entry name" value="SSB"/>
    <property type="match status" value="1"/>
</dbReference>
<evidence type="ECO:0000256" key="4">
    <source>
        <dbReference type="RuleBase" id="RU000524"/>
    </source>
</evidence>
<sequence length="176" mass="19260">MVFHMLNRVVLVGRLTKDPELRYTPSGAAVATFTLAVNRTFTNQSGEREADFINCVTWRRQAENVANFLKKGSLAGVDGRLQTRNYENQQGQRVFVTEVQAESVQFLEPKNSGGSGSGGYNEGNSGGGQYFGGGQNDNPFGGNQNNQRRNQGNSFNDDPFANDGKPIDISDDDLPF</sequence>
<dbReference type="NCBIfam" id="TIGR00621">
    <property type="entry name" value="ssb"/>
    <property type="match status" value="1"/>
</dbReference>
<accession>I2CCE1</accession>
<dbReference type="HAMAP" id="MF_00984">
    <property type="entry name" value="SSB"/>
    <property type="match status" value="1"/>
</dbReference>
<reference evidence="6 7" key="1">
    <citation type="journal article" date="2012" name="J. Biotechnol.">
        <title>Genome sequence of the plant growth promoting strain Bacillus amyloliquefaciens subsp. plantarum B9601-Y2 and expression of mersacidin and other secondary metabolites.</title>
        <authorList>
            <person name="He P."/>
            <person name="Hao K."/>
            <person name="Blom J."/>
            <person name="Ruckert C."/>
            <person name="Vater J."/>
            <person name="Mao Z."/>
            <person name="Wu Y."/>
            <person name="Hou M."/>
            <person name="He P."/>
            <person name="He Y."/>
            <person name="Borriss R."/>
        </authorList>
    </citation>
    <scope>NUCLEOTIDE SEQUENCE [LARGE SCALE GENOMIC DNA]</scope>
    <source>
        <strain evidence="6">Y2</strain>
    </source>
</reference>
<keyword evidence="2 3" id="KW-0233">DNA recombination</keyword>
<dbReference type="FunFam" id="2.40.50.140:FF:000084">
    <property type="entry name" value="Single-stranded DNA-binding protein"/>
    <property type="match status" value="1"/>
</dbReference>
<dbReference type="GO" id="GO:0006281">
    <property type="term" value="P:DNA repair"/>
    <property type="evidence" value="ECO:0007669"/>
    <property type="project" value="UniProtKB-UniRule"/>
</dbReference>
<proteinExistence type="inferred from homology"/>
<evidence type="ECO:0000256" key="2">
    <source>
        <dbReference type="ARBA" id="ARBA00023172"/>
    </source>
</evidence>
<dbReference type="GO" id="GO:0006260">
    <property type="term" value="P:DNA replication"/>
    <property type="evidence" value="ECO:0007669"/>
    <property type="project" value="UniProtKB-UniRule"/>
</dbReference>
<evidence type="ECO:0000256" key="3">
    <source>
        <dbReference type="HAMAP-Rule" id="MF_00984"/>
    </source>
</evidence>
<keyword evidence="1 3" id="KW-0238">DNA-binding</keyword>
<evidence type="ECO:0000313" key="6">
    <source>
        <dbReference type="EMBL" id="AFJ64315.1"/>
    </source>
</evidence>
<dbReference type="GO" id="GO:0006310">
    <property type="term" value="P:DNA recombination"/>
    <property type="evidence" value="ECO:0007669"/>
    <property type="project" value="UniProtKB-UniRule"/>
</dbReference>
<dbReference type="EMBL" id="CP003332">
    <property type="protein sequence ID" value="AFJ64315.1"/>
    <property type="molecule type" value="Genomic_DNA"/>
</dbReference>
<dbReference type="SUPFAM" id="SSF50249">
    <property type="entry name" value="Nucleic acid-binding proteins"/>
    <property type="match status" value="1"/>
</dbReference>
<feature type="compositionally biased region" description="Gly residues" evidence="5">
    <location>
        <begin position="113"/>
        <end position="135"/>
    </location>
</feature>
<dbReference type="CDD" id="cd04496">
    <property type="entry name" value="SSB_OBF"/>
    <property type="match status" value="1"/>
</dbReference>
<feature type="region of interest" description="Disordered" evidence="5">
    <location>
        <begin position="106"/>
        <end position="176"/>
    </location>
</feature>
<evidence type="ECO:0000313" key="7">
    <source>
        <dbReference type="Proteomes" id="UP000002878"/>
    </source>
</evidence>
<dbReference type="GO" id="GO:0009295">
    <property type="term" value="C:nucleoid"/>
    <property type="evidence" value="ECO:0007669"/>
    <property type="project" value="TreeGrafter"/>
</dbReference>
<organism evidence="6 7">
    <name type="scientific">Bacillus amyloliquefaciens (strain Y2)</name>
    <name type="common">Bacillus amyloliquefaciens subsp. plantarum (strain B9601-Y2)</name>
    <dbReference type="NCBI Taxonomy" id="1155777"/>
    <lineage>
        <taxon>Bacteria</taxon>
        <taxon>Bacillati</taxon>
        <taxon>Bacillota</taxon>
        <taxon>Bacilli</taxon>
        <taxon>Bacillales</taxon>
        <taxon>Bacillaceae</taxon>
        <taxon>Bacillus</taxon>
        <taxon>Bacillus amyloliquefaciens group</taxon>
    </lineage>
</organism>
<name>I2CCE1_BACAY</name>
<dbReference type="PATRIC" id="fig|1126211.3.peg.4272"/>
<dbReference type="Gene3D" id="2.40.50.140">
    <property type="entry name" value="Nucleic acid-binding proteins"/>
    <property type="match status" value="1"/>
</dbReference>
<dbReference type="KEGG" id="bqy:MUS_4488"/>
<dbReference type="Proteomes" id="UP000002878">
    <property type="component" value="Chromosome"/>
</dbReference>
<dbReference type="GO" id="GO:0003697">
    <property type="term" value="F:single-stranded DNA binding"/>
    <property type="evidence" value="ECO:0007669"/>
    <property type="project" value="UniProtKB-UniRule"/>
</dbReference>
<dbReference type="PANTHER" id="PTHR10302:SF27">
    <property type="entry name" value="SINGLE-STRANDED DNA-BINDING PROTEIN"/>
    <property type="match status" value="1"/>
</dbReference>
<comment type="subunit">
    <text evidence="3">Homotetramer.</text>
</comment>
<comment type="function">
    <text evidence="3">Plays an important role in DNA replication, recombination and repair. Binds to ssDNA and to an array of partner proteins to recruit them to their sites of action during DNA metabolism.</text>
</comment>
<evidence type="ECO:0000256" key="1">
    <source>
        <dbReference type="ARBA" id="ARBA00023125"/>
    </source>
</evidence>
<protein>
    <recommendedName>
        <fullName evidence="3 4">Single-stranded DNA-binding protein</fullName>
        <shortName evidence="3">SSB</shortName>
    </recommendedName>
</protein>